<dbReference type="PRINTS" id="PR00120">
    <property type="entry name" value="HATPASE"/>
</dbReference>
<gene>
    <name evidence="12" type="ORF">ACFPH6_05015</name>
</gene>
<evidence type="ECO:0000313" key="13">
    <source>
        <dbReference type="Proteomes" id="UP001596012"/>
    </source>
</evidence>
<feature type="region of interest" description="Disordered" evidence="9">
    <location>
        <begin position="1"/>
        <end position="21"/>
    </location>
</feature>
<organism evidence="12 13">
    <name type="scientific">Streptomyces xiangluensis</name>
    <dbReference type="NCBI Taxonomy" id="2665720"/>
    <lineage>
        <taxon>Bacteria</taxon>
        <taxon>Bacillati</taxon>
        <taxon>Actinomycetota</taxon>
        <taxon>Actinomycetes</taxon>
        <taxon>Kitasatosporales</taxon>
        <taxon>Streptomycetaceae</taxon>
        <taxon>Streptomyces</taxon>
    </lineage>
</organism>
<keyword evidence="2 10" id="KW-0812">Transmembrane</keyword>
<evidence type="ECO:0000256" key="8">
    <source>
        <dbReference type="ARBA" id="ARBA00049360"/>
    </source>
</evidence>
<sequence length="921" mass="96803">MPQQTPTTAVPDASLSQTPPEPVAHAYRRDAAEVADLLGVDPAAGLSATDVERRIAARGANELAEPARRPQWLRLLDQFRSWLIGILLAAAVVAGIIGDIKDAIVITVVLLINATIGYLQERRAERSLEALRQMLVPTARVRRDGQVRMVPARELVPGDVVLLEAGDRIPADGRLVVAESVEAAEAALTGESQPVAKTTAPAAADGDDAVSVAERTGMLFMNTALTRGRAEMIVTATGMRTEVGAIAEALRTGGEPASPLQVQMDSLGRRLAVVSGTAVAAYALVALIRGEALADLALRAVALAVAAIPEGLPAVLALTLALGVYRMARRGAIVKRLASVEALGSATVVCSDKTGTLTLNEMTTRALWSAGRLYDVTGEGYDTAGTVHPSDNADNADNGDPSPELHDAILPFALCNDARLTSDGHGILGDPTEAALLVLAVKTGLDTATLRAHTPRTGEVPFDPAAKYMATFHTDTDGRTRVHAKGAVDVLLNRCTHVLTSHGPALLTAERRAEITTAAQRMGSQGLRVVGAATATDQDQPHPGQVTGLTLTAIAGIADPPRPQVRDAVALAQTAGVTVKMITGDHADTANAIARELGITGDVVTGNELTRMSEQELTDRIEDIGVFARVAPEHKVTIVRALSQKGHIVAMTGDGVNDAAALRAAHIGVAMGITGTDVAKEAADMVLTDDDFSTIVRAVREGRSIYDNIVTFVRFQLSTNIGAILTLLATVLAGLPAPMSAIQLLWVNIIMDGPPAMALGIDPPRGNVMRRLPRPPGERILNARRLTTITRSGTVMATGTLAVFAVGRHLTDTATAATMAFTTFVLFQLFNALAARSEDGPVIGRHQLHNRTLWICLGAVLALQVIAVQVPFAHGIFDTVPLTPVQWAVCLATASTVLLAEHAWRTGRAWLGRTADVSHTG</sequence>
<evidence type="ECO:0000256" key="5">
    <source>
        <dbReference type="ARBA" id="ARBA00022967"/>
    </source>
</evidence>
<dbReference type="InterPro" id="IPR036412">
    <property type="entry name" value="HAD-like_sf"/>
</dbReference>
<keyword evidence="13" id="KW-1185">Reference proteome</keyword>
<dbReference type="SUPFAM" id="SSF56784">
    <property type="entry name" value="HAD-like"/>
    <property type="match status" value="1"/>
</dbReference>
<proteinExistence type="predicted"/>
<dbReference type="InterPro" id="IPR044492">
    <property type="entry name" value="P_typ_ATPase_HD_dom"/>
</dbReference>
<name>A0ABV8YF73_9ACTN</name>
<accession>A0ABV8YF73</accession>
<dbReference type="SUPFAM" id="SSF81660">
    <property type="entry name" value="Metal cation-transporting ATPase, ATP-binding domain N"/>
    <property type="match status" value="1"/>
</dbReference>
<feature type="compositionally biased region" description="Polar residues" evidence="9">
    <location>
        <begin position="1"/>
        <end position="18"/>
    </location>
</feature>
<evidence type="ECO:0000256" key="9">
    <source>
        <dbReference type="SAM" id="MobiDB-lite"/>
    </source>
</evidence>
<evidence type="ECO:0000256" key="10">
    <source>
        <dbReference type="SAM" id="Phobius"/>
    </source>
</evidence>
<feature type="transmembrane region" description="Helical" evidence="10">
    <location>
        <begin position="885"/>
        <end position="904"/>
    </location>
</feature>
<dbReference type="PRINTS" id="PR00119">
    <property type="entry name" value="CATATPASE"/>
</dbReference>
<feature type="transmembrane region" description="Helical" evidence="10">
    <location>
        <begin position="853"/>
        <end position="873"/>
    </location>
</feature>
<evidence type="ECO:0000256" key="2">
    <source>
        <dbReference type="ARBA" id="ARBA00022692"/>
    </source>
</evidence>
<dbReference type="EMBL" id="JBHSFG010000011">
    <property type="protein sequence ID" value="MFC4463927.1"/>
    <property type="molecule type" value="Genomic_DNA"/>
</dbReference>
<dbReference type="SFLD" id="SFLDG00002">
    <property type="entry name" value="C1.7:_P-type_atpase_like"/>
    <property type="match status" value="1"/>
</dbReference>
<dbReference type="RefSeq" id="WP_386337774.1">
    <property type="nucleotide sequence ID" value="NZ_JBHSFG010000011.1"/>
</dbReference>
<comment type="caution">
    <text evidence="12">The sequence shown here is derived from an EMBL/GenBank/DDBJ whole genome shotgun (WGS) entry which is preliminary data.</text>
</comment>
<keyword evidence="5" id="KW-1278">Translocase</keyword>
<dbReference type="Gene3D" id="3.40.1110.10">
    <property type="entry name" value="Calcium-transporting ATPase, cytoplasmic domain N"/>
    <property type="match status" value="1"/>
</dbReference>
<dbReference type="PANTHER" id="PTHR42861">
    <property type="entry name" value="CALCIUM-TRANSPORTING ATPASE"/>
    <property type="match status" value="1"/>
</dbReference>
<evidence type="ECO:0000259" key="11">
    <source>
        <dbReference type="SMART" id="SM00831"/>
    </source>
</evidence>
<evidence type="ECO:0000256" key="6">
    <source>
        <dbReference type="ARBA" id="ARBA00022989"/>
    </source>
</evidence>
<dbReference type="InterPro" id="IPR004014">
    <property type="entry name" value="ATPase_P-typ_cation-transptr_N"/>
</dbReference>
<dbReference type="Pfam" id="PF13246">
    <property type="entry name" value="Cation_ATPase"/>
    <property type="match status" value="1"/>
</dbReference>
<dbReference type="SUPFAM" id="SSF81665">
    <property type="entry name" value="Calcium ATPase, transmembrane domain M"/>
    <property type="match status" value="1"/>
</dbReference>
<feature type="transmembrane region" description="Helical" evidence="10">
    <location>
        <begin position="813"/>
        <end position="833"/>
    </location>
</feature>
<evidence type="ECO:0000256" key="4">
    <source>
        <dbReference type="ARBA" id="ARBA00022840"/>
    </source>
</evidence>
<dbReference type="InterPro" id="IPR023214">
    <property type="entry name" value="HAD_sf"/>
</dbReference>
<dbReference type="SFLD" id="SFLDF00027">
    <property type="entry name" value="p-type_atpase"/>
    <property type="match status" value="1"/>
</dbReference>
<evidence type="ECO:0000256" key="7">
    <source>
        <dbReference type="ARBA" id="ARBA00023136"/>
    </source>
</evidence>
<dbReference type="InterPro" id="IPR018303">
    <property type="entry name" value="ATPase_P-typ_P_site"/>
</dbReference>
<dbReference type="SMART" id="SM00831">
    <property type="entry name" value="Cation_ATPase_N"/>
    <property type="match status" value="1"/>
</dbReference>
<feature type="transmembrane region" description="Helical" evidence="10">
    <location>
        <begin position="717"/>
        <end position="735"/>
    </location>
</feature>
<evidence type="ECO:0000313" key="12">
    <source>
        <dbReference type="EMBL" id="MFC4463927.1"/>
    </source>
</evidence>
<evidence type="ECO:0000256" key="3">
    <source>
        <dbReference type="ARBA" id="ARBA00022741"/>
    </source>
</evidence>
<dbReference type="InterPro" id="IPR008250">
    <property type="entry name" value="ATPase_P-typ_transduc_dom_A_sf"/>
</dbReference>
<dbReference type="SFLD" id="SFLDS00003">
    <property type="entry name" value="Haloacid_Dehalogenase"/>
    <property type="match status" value="1"/>
</dbReference>
<keyword evidence="6 10" id="KW-1133">Transmembrane helix</keyword>
<dbReference type="Gene3D" id="3.40.50.1000">
    <property type="entry name" value="HAD superfamily/HAD-like"/>
    <property type="match status" value="1"/>
</dbReference>
<dbReference type="InterPro" id="IPR023299">
    <property type="entry name" value="ATPase_P-typ_cyto_dom_N"/>
</dbReference>
<protein>
    <submittedName>
        <fullName evidence="12">Cation-translocating P-type ATPase</fullName>
    </submittedName>
</protein>
<feature type="transmembrane region" description="Helical" evidence="10">
    <location>
        <begin position="300"/>
        <end position="325"/>
    </location>
</feature>
<feature type="domain" description="Cation-transporting P-type ATPase N-terminal" evidence="11">
    <location>
        <begin position="25"/>
        <end position="99"/>
    </location>
</feature>
<dbReference type="InterPro" id="IPR001757">
    <property type="entry name" value="P_typ_ATPase"/>
</dbReference>
<dbReference type="Gene3D" id="2.70.150.10">
    <property type="entry name" value="Calcium-transporting ATPase, cytoplasmic transduction domain A"/>
    <property type="match status" value="1"/>
</dbReference>
<keyword evidence="7 10" id="KW-0472">Membrane</keyword>
<feature type="transmembrane region" description="Helical" evidence="10">
    <location>
        <begin position="79"/>
        <end position="97"/>
    </location>
</feature>
<dbReference type="InterPro" id="IPR006068">
    <property type="entry name" value="ATPase_P-typ_cation-transptr_C"/>
</dbReference>
<dbReference type="Pfam" id="PF00690">
    <property type="entry name" value="Cation_ATPase_N"/>
    <property type="match status" value="1"/>
</dbReference>
<comment type="subcellular location">
    <subcellularLocation>
        <location evidence="1">Cell membrane</location>
        <topology evidence="1">Multi-pass membrane protein</topology>
    </subcellularLocation>
</comment>
<keyword evidence="4" id="KW-0067">ATP-binding</keyword>
<reference evidence="13" key="1">
    <citation type="journal article" date="2019" name="Int. J. Syst. Evol. Microbiol.">
        <title>The Global Catalogue of Microorganisms (GCM) 10K type strain sequencing project: providing services to taxonomists for standard genome sequencing and annotation.</title>
        <authorList>
            <consortium name="The Broad Institute Genomics Platform"/>
            <consortium name="The Broad Institute Genome Sequencing Center for Infectious Disease"/>
            <person name="Wu L."/>
            <person name="Ma J."/>
        </authorList>
    </citation>
    <scope>NUCLEOTIDE SEQUENCE [LARGE SCALE GENOMIC DNA]</scope>
    <source>
        <strain evidence="13">DT43</strain>
    </source>
</reference>
<dbReference type="Pfam" id="PF00689">
    <property type="entry name" value="Cation_ATPase_C"/>
    <property type="match status" value="1"/>
</dbReference>
<dbReference type="PROSITE" id="PS00154">
    <property type="entry name" value="ATPASE_E1_E2"/>
    <property type="match status" value="1"/>
</dbReference>
<comment type="catalytic activity">
    <reaction evidence="8">
        <text>ATP + H2O = ADP + phosphate + H(+)</text>
        <dbReference type="Rhea" id="RHEA:13065"/>
        <dbReference type="ChEBI" id="CHEBI:15377"/>
        <dbReference type="ChEBI" id="CHEBI:15378"/>
        <dbReference type="ChEBI" id="CHEBI:30616"/>
        <dbReference type="ChEBI" id="CHEBI:43474"/>
        <dbReference type="ChEBI" id="CHEBI:456216"/>
    </reaction>
</comment>
<dbReference type="Proteomes" id="UP001596012">
    <property type="component" value="Unassembled WGS sequence"/>
</dbReference>
<dbReference type="Pfam" id="PF00122">
    <property type="entry name" value="E1-E2_ATPase"/>
    <property type="match status" value="1"/>
</dbReference>
<evidence type="ECO:0000256" key="1">
    <source>
        <dbReference type="ARBA" id="ARBA00004651"/>
    </source>
</evidence>
<dbReference type="InterPro" id="IPR023298">
    <property type="entry name" value="ATPase_P-typ_TM_dom_sf"/>
</dbReference>
<dbReference type="SUPFAM" id="SSF81653">
    <property type="entry name" value="Calcium ATPase, transduction domain A"/>
    <property type="match status" value="1"/>
</dbReference>
<feature type="transmembrane region" description="Helical" evidence="10">
    <location>
        <begin position="271"/>
        <end position="288"/>
    </location>
</feature>
<dbReference type="NCBIfam" id="TIGR01494">
    <property type="entry name" value="ATPase_P-type"/>
    <property type="match status" value="3"/>
</dbReference>
<keyword evidence="3" id="KW-0547">Nucleotide-binding</keyword>
<feature type="transmembrane region" description="Helical" evidence="10">
    <location>
        <begin position="103"/>
        <end position="119"/>
    </location>
</feature>
<dbReference type="InterPro" id="IPR059000">
    <property type="entry name" value="ATPase_P-type_domA"/>
</dbReference>
<dbReference type="Gene3D" id="1.20.1110.10">
    <property type="entry name" value="Calcium-transporting ATPase, transmembrane domain"/>
    <property type="match status" value="1"/>
</dbReference>